<dbReference type="Gene3D" id="1.20.5.170">
    <property type="match status" value="1"/>
</dbReference>
<proteinExistence type="inferred from homology"/>
<dbReference type="RefSeq" id="XP_060034996.1">
    <property type="nucleotide sequence ID" value="XM_060179013.1"/>
</dbReference>
<dbReference type="PANTHER" id="PTHR23408">
    <property type="entry name" value="METHYLMALONYL-COA MUTASE"/>
    <property type="match status" value="1"/>
</dbReference>
<gene>
    <name evidence="3" type="primary">MMAA</name>
</gene>
<dbReference type="InterPro" id="IPR027417">
    <property type="entry name" value="P-loop_NTPase"/>
</dbReference>
<dbReference type="CDD" id="cd03114">
    <property type="entry name" value="MMAA-like"/>
    <property type="match status" value="1"/>
</dbReference>
<organism evidence="2 3">
    <name type="scientific">Erinaceus europaeus</name>
    <name type="common">Western European hedgehog</name>
    <dbReference type="NCBI Taxonomy" id="9365"/>
    <lineage>
        <taxon>Eukaryota</taxon>
        <taxon>Metazoa</taxon>
        <taxon>Chordata</taxon>
        <taxon>Craniata</taxon>
        <taxon>Vertebrata</taxon>
        <taxon>Euteleostomi</taxon>
        <taxon>Mammalia</taxon>
        <taxon>Eutheria</taxon>
        <taxon>Laurasiatheria</taxon>
        <taxon>Eulipotyphla</taxon>
        <taxon>Erinaceidae</taxon>
        <taxon>Erinaceinae</taxon>
        <taxon>Erinaceus</taxon>
    </lineage>
</organism>
<dbReference type="Gene3D" id="3.40.50.300">
    <property type="entry name" value="P-loop containing nucleotide triphosphate hydrolases"/>
    <property type="match status" value="1"/>
</dbReference>
<sequence length="375" mass="41862">MKPSLFLQRLHQSLLKGLLRPPLRHHFLCHSGTHLRAGLPPKSPPPRAKWVPPPYGSARTRALCAQSTLRSHTEGLSDKEQRLVDRLYTGLIQGQRACLAEAITLVESTHSRKKEVAQVLLQKVLLYQGQQERRNQGKPLAFRVGSLLGDKTRMTELSRDMNAYIRPSPTSGTLGGVTRTTNEAILLCEGAGYDIILIETVGVGQSEFAVASMVDMFVLLLPPAGGDELQGIKRGIVEMADLVAVTKSDGDLVVQARRIQSEYMSALKLLRRRSVVWRPQVIRISARTGEGVTEMWDKMREFQDVMLASGELAARRREQQKVWLWNLIQESMLEQFRRHPAVRAQLPLMETKVLSGALAPGLAADLLLKAFQSRD</sequence>
<reference evidence="3" key="1">
    <citation type="submission" date="2025-08" db="UniProtKB">
        <authorList>
            <consortium name="RefSeq"/>
        </authorList>
    </citation>
    <scope>IDENTIFICATION</scope>
</reference>
<comment type="similarity">
    <text evidence="1">Belongs to the SIMIBI class G3E GTPase family. ArgK/MeaB subfamily.</text>
</comment>
<evidence type="ECO:0000313" key="3">
    <source>
        <dbReference type="RefSeq" id="XP_060034996.1"/>
    </source>
</evidence>
<evidence type="ECO:0000313" key="2">
    <source>
        <dbReference type="Proteomes" id="UP001652624"/>
    </source>
</evidence>
<dbReference type="Pfam" id="PF03308">
    <property type="entry name" value="MeaB"/>
    <property type="match status" value="1"/>
</dbReference>
<evidence type="ECO:0000256" key="1">
    <source>
        <dbReference type="ARBA" id="ARBA00009625"/>
    </source>
</evidence>
<dbReference type="SUPFAM" id="SSF52540">
    <property type="entry name" value="P-loop containing nucleoside triphosphate hydrolases"/>
    <property type="match status" value="1"/>
</dbReference>
<keyword evidence="2" id="KW-1185">Reference proteome</keyword>
<dbReference type="InterPro" id="IPR005129">
    <property type="entry name" value="GTPase_ArgK"/>
</dbReference>
<dbReference type="GeneID" id="103118254"/>
<name>A0ABM3WEK0_ERIEU</name>
<dbReference type="Proteomes" id="UP001652624">
    <property type="component" value="Chromosome 19"/>
</dbReference>
<dbReference type="PANTHER" id="PTHR23408:SF3">
    <property type="entry name" value="METHYLMALONIC ACIDURIA TYPE A PROTEIN, MITOCHONDRIAL"/>
    <property type="match status" value="1"/>
</dbReference>
<accession>A0ABM3WEK0</accession>
<protein>
    <submittedName>
        <fullName evidence="3">Methylmalonic aciduria type A protein, mitochondrial isoform X2</fullName>
    </submittedName>
</protein>
<dbReference type="Gene3D" id="1.10.287.130">
    <property type="match status" value="1"/>
</dbReference>